<reference evidence="2 3" key="1">
    <citation type="submission" date="2020-06" db="EMBL/GenBank/DDBJ databases">
        <title>Genome mining for natural products.</title>
        <authorList>
            <person name="Zhang B."/>
            <person name="Shi J."/>
            <person name="Ge H."/>
        </authorList>
    </citation>
    <scope>NUCLEOTIDE SEQUENCE [LARGE SCALE GENOMIC DNA]</scope>
    <source>
        <strain evidence="2 3">NA02069</strain>
    </source>
</reference>
<accession>A0A7H8TAP3</accession>
<dbReference type="Proteomes" id="UP000509418">
    <property type="component" value="Chromosome"/>
</dbReference>
<feature type="transmembrane region" description="Helical" evidence="1">
    <location>
        <begin position="35"/>
        <end position="56"/>
    </location>
</feature>
<gene>
    <name evidence="2" type="ORF">HUT05_26505</name>
</gene>
<dbReference type="AlphaFoldDB" id="A0A7H8TAP3"/>
<name>A0A7H8TAP3_STRCX</name>
<organism evidence="2 3">
    <name type="scientific">Streptomyces chartreusis</name>
    <dbReference type="NCBI Taxonomy" id="1969"/>
    <lineage>
        <taxon>Bacteria</taxon>
        <taxon>Bacillati</taxon>
        <taxon>Actinomycetota</taxon>
        <taxon>Actinomycetes</taxon>
        <taxon>Kitasatosporales</taxon>
        <taxon>Streptomycetaceae</taxon>
        <taxon>Streptomyces</taxon>
    </lineage>
</organism>
<feature type="transmembrane region" description="Helical" evidence="1">
    <location>
        <begin position="68"/>
        <end position="92"/>
    </location>
</feature>
<dbReference type="RefSeq" id="WP_176576545.1">
    <property type="nucleotide sequence ID" value="NZ_CBDRGH010000059.1"/>
</dbReference>
<keyword evidence="1" id="KW-0472">Membrane</keyword>
<keyword evidence="1" id="KW-0812">Transmembrane</keyword>
<keyword evidence="1" id="KW-1133">Transmembrane helix</keyword>
<dbReference type="EMBL" id="CP056041">
    <property type="protein sequence ID" value="QKZ20581.1"/>
    <property type="molecule type" value="Genomic_DNA"/>
</dbReference>
<keyword evidence="3" id="KW-1185">Reference proteome</keyword>
<protein>
    <submittedName>
        <fullName evidence="2">Uncharacterized protein</fullName>
    </submittedName>
</protein>
<evidence type="ECO:0000256" key="1">
    <source>
        <dbReference type="SAM" id="Phobius"/>
    </source>
</evidence>
<proteinExistence type="predicted"/>
<evidence type="ECO:0000313" key="2">
    <source>
        <dbReference type="EMBL" id="QKZ20581.1"/>
    </source>
</evidence>
<sequence length="103" mass="10612">MTHDDRVQAAAVIALLAAVLAAVWGWRQGLAFEPIGWTSGAAYGAALLFVAPALKAPTGATAVTSIKYALLTTAYSVWVAVAGVYAIGQLLFGREDSSKGVFA</sequence>
<evidence type="ECO:0000313" key="3">
    <source>
        <dbReference type="Proteomes" id="UP000509418"/>
    </source>
</evidence>